<evidence type="ECO:0000313" key="6">
    <source>
        <dbReference type="EMBL" id="KAI2660786.1"/>
    </source>
</evidence>
<evidence type="ECO:0000256" key="2">
    <source>
        <dbReference type="ARBA" id="ARBA00022692"/>
    </source>
</evidence>
<dbReference type="Gene3D" id="1.20.1250.20">
    <property type="entry name" value="MFS general substrate transporter like domains"/>
    <property type="match status" value="1"/>
</dbReference>
<dbReference type="SUPFAM" id="SSF103473">
    <property type="entry name" value="MFS general substrate transporter"/>
    <property type="match status" value="1"/>
</dbReference>
<dbReference type="EMBL" id="JACTAM010000009">
    <property type="protein sequence ID" value="KAI2660786.1"/>
    <property type="molecule type" value="Genomic_DNA"/>
</dbReference>
<organism evidence="6 7">
    <name type="scientific">Labeo rohita</name>
    <name type="common">Indian major carp</name>
    <name type="synonym">Cyprinus rohita</name>
    <dbReference type="NCBI Taxonomy" id="84645"/>
    <lineage>
        <taxon>Eukaryota</taxon>
        <taxon>Metazoa</taxon>
        <taxon>Chordata</taxon>
        <taxon>Craniata</taxon>
        <taxon>Vertebrata</taxon>
        <taxon>Euteleostomi</taxon>
        <taxon>Actinopterygii</taxon>
        <taxon>Neopterygii</taxon>
        <taxon>Teleostei</taxon>
        <taxon>Ostariophysi</taxon>
        <taxon>Cypriniformes</taxon>
        <taxon>Cyprinidae</taxon>
        <taxon>Labeoninae</taxon>
        <taxon>Labeonini</taxon>
        <taxon>Labeo</taxon>
    </lineage>
</organism>
<gene>
    <name evidence="6" type="ORF">H4Q32_008450</name>
</gene>
<keyword evidence="3 5" id="KW-1133">Transmembrane helix</keyword>
<comment type="subcellular location">
    <subcellularLocation>
        <location evidence="1">Membrane</location>
        <topology evidence="1">Multi-pass membrane protein</topology>
    </subcellularLocation>
</comment>
<keyword evidence="7" id="KW-1185">Reference proteome</keyword>
<name>A0ABQ8MD32_LABRO</name>
<evidence type="ECO:0000256" key="1">
    <source>
        <dbReference type="ARBA" id="ARBA00004141"/>
    </source>
</evidence>
<feature type="transmembrane region" description="Helical" evidence="5">
    <location>
        <begin position="102"/>
        <end position="120"/>
    </location>
</feature>
<feature type="transmembrane region" description="Helical" evidence="5">
    <location>
        <begin position="74"/>
        <end position="95"/>
    </location>
</feature>
<evidence type="ECO:0000256" key="5">
    <source>
        <dbReference type="SAM" id="Phobius"/>
    </source>
</evidence>
<comment type="caution">
    <text evidence="6">The sequence shown here is derived from an EMBL/GenBank/DDBJ whole genome shotgun (WGS) entry which is preliminary data.</text>
</comment>
<dbReference type="InterPro" id="IPR049680">
    <property type="entry name" value="FLVCR1-2_SLC49-like"/>
</dbReference>
<sequence length="130" mass="14845">MGAVESTEGEREPLLVPSQPATNTQPVLSRVYGRRWFVLTMFSLLGFMQGLVWNTWGPIQNSAKHVFGFTSTDIAVLVMWGPVGFLPWLLFMWLMDKKGLRASLLLSTFFMVLGAVLRSVPLTDLYYRRW</sequence>
<dbReference type="PANTHER" id="PTHR10924">
    <property type="entry name" value="MAJOR FACILITATOR SUPERFAMILY PROTEIN-RELATED"/>
    <property type="match status" value="1"/>
</dbReference>
<keyword evidence="4 5" id="KW-0472">Membrane</keyword>
<proteinExistence type="predicted"/>
<evidence type="ECO:0000313" key="7">
    <source>
        <dbReference type="Proteomes" id="UP000830375"/>
    </source>
</evidence>
<reference evidence="6 7" key="1">
    <citation type="submission" date="2022-01" db="EMBL/GenBank/DDBJ databases">
        <title>A high-quality chromosome-level genome assembly of rohu carp, Labeo rohita.</title>
        <authorList>
            <person name="Arick M.A. II"/>
            <person name="Hsu C.-Y."/>
            <person name="Magbanua Z."/>
            <person name="Pechanova O."/>
            <person name="Grover C."/>
            <person name="Miller E."/>
            <person name="Thrash A."/>
            <person name="Ezzel L."/>
            <person name="Alam S."/>
            <person name="Benzie J."/>
            <person name="Hamilton M."/>
            <person name="Karsi A."/>
            <person name="Lawrence M.L."/>
            <person name="Peterson D.G."/>
        </authorList>
    </citation>
    <scope>NUCLEOTIDE SEQUENCE [LARGE SCALE GENOMIC DNA]</scope>
    <source>
        <strain evidence="7">BAU-BD-2019</strain>
        <tissue evidence="6">Blood</tissue>
    </source>
</reference>
<feature type="transmembrane region" description="Helical" evidence="5">
    <location>
        <begin position="36"/>
        <end position="54"/>
    </location>
</feature>
<accession>A0ABQ8MD32</accession>
<evidence type="ECO:0000256" key="4">
    <source>
        <dbReference type="ARBA" id="ARBA00023136"/>
    </source>
</evidence>
<dbReference type="InterPro" id="IPR036259">
    <property type="entry name" value="MFS_trans_sf"/>
</dbReference>
<keyword evidence="2 5" id="KW-0812">Transmembrane</keyword>
<dbReference type="PANTHER" id="PTHR10924:SF27">
    <property type="entry name" value="SOLUTE CARRIER FAMILY 49 MEMBER 4"/>
    <property type="match status" value="1"/>
</dbReference>
<evidence type="ECO:0000256" key="3">
    <source>
        <dbReference type="ARBA" id="ARBA00022989"/>
    </source>
</evidence>
<dbReference type="Proteomes" id="UP000830375">
    <property type="component" value="Unassembled WGS sequence"/>
</dbReference>
<protein>
    <submittedName>
        <fullName evidence="6">Uncharacterized protein</fullName>
    </submittedName>
</protein>